<evidence type="ECO:0000313" key="1">
    <source>
        <dbReference type="EMBL" id="RPF49515.1"/>
    </source>
</evidence>
<comment type="caution">
    <text evidence="1">The sequence shown here is derived from an EMBL/GenBank/DDBJ whole genome shotgun (WGS) entry which is preliminary data.</text>
</comment>
<sequence>MSPFSRYYLVESRPVLLREWVPSSPREALVKEIVSSCGAAAGFTLQDLWPNPAKARKKLLALHRAGYLYLHKLRGEREMNVFSLSSTFPLDPGLRQLAVAQLYARLKRARDCRLVPQDPPGYRWLLSYGEKSLQVFTLRKSDDPLLLLPLLKQPAVVVAESFTDAFKGFPVRLVLDEELVSGPLKFYLPDGRVDEEAAVWWGEKICQNFKTTS</sequence>
<name>A0A3N5BUF3_9THEO</name>
<reference evidence="1 2" key="1">
    <citation type="submission" date="2018-11" db="EMBL/GenBank/DDBJ databases">
        <title>Genomic Encyclopedia of Type Strains, Phase IV (KMG-IV): sequencing the most valuable type-strain genomes for metagenomic binning, comparative biology and taxonomic classification.</title>
        <authorList>
            <person name="Goeker M."/>
        </authorList>
    </citation>
    <scope>NUCLEOTIDE SEQUENCE [LARGE SCALE GENOMIC DNA]</scope>
    <source>
        <strain evidence="1 2">DSM 102936</strain>
    </source>
</reference>
<dbReference type="AlphaFoldDB" id="A0A3N5BUF3"/>
<gene>
    <name evidence="1" type="ORF">EDD75_0331</name>
</gene>
<keyword evidence="2" id="KW-1185">Reference proteome</keyword>
<dbReference type="Proteomes" id="UP000282654">
    <property type="component" value="Unassembled WGS sequence"/>
</dbReference>
<evidence type="ECO:0000313" key="2">
    <source>
        <dbReference type="Proteomes" id="UP000282654"/>
    </source>
</evidence>
<proteinExistence type="predicted"/>
<dbReference type="EMBL" id="RKRE01000001">
    <property type="protein sequence ID" value="RPF49515.1"/>
    <property type="molecule type" value="Genomic_DNA"/>
</dbReference>
<organism evidence="1 2">
    <name type="scientific">Thermodesulfitimonas autotrophica</name>
    <dbReference type="NCBI Taxonomy" id="1894989"/>
    <lineage>
        <taxon>Bacteria</taxon>
        <taxon>Bacillati</taxon>
        <taxon>Bacillota</taxon>
        <taxon>Clostridia</taxon>
        <taxon>Thermoanaerobacterales</taxon>
        <taxon>Thermoanaerobacteraceae</taxon>
        <taxon>Thermodesulfitimonas</taxon>
    </lineage>
</organism>
<protein>
    <submittedName>
        <fullName evidence="1">Uncharacterized protein</fullName>
    </submittedName>
</protein>
<accession>A0A3N5BUF3</accession>
<dbReference type="RefSeq" id="WP_123927071.1">
    <property type="nucleotide sequence ID" value="NZ_RKRE01000001.1"/>
</dbReference>